<dbReference type="EMBL" id="WMBF01000008">
    <property type="protein sequence ID" value="MBW5420381.1"/>
    <property type="molecule type" value="Genomic_DNA"/>
</dbReference>
<evidence type="ECO:0000256" key="3">
    <source>
        <dbReference type="ARBA" id="ARBA00022840"/>
    </source>
</evidence>
<evidence type="ECO:0000256" key="2">
    <source>
        <dbReference type="ARBA" id="ARBA00022741"/>
    </source>
</evidence>
<reference evidence="6 7" key="1">
    <citation type="submission" date="2019-11" db="EMBL/GenBank/DDBJ databases">
        <authorList>
            <person name="Ay H."/>
        </authorList>
    </citation>
    <scope>NUCLEOTIDE SEQUENCE [LARGE SCALE GENOMIC DNA]</scope>
    <source>
        <strain evidence="6 7">BG9H</strain>
    </source>
</reference>
<evidence type="ECO:0000313" key="6">
    <source>
        <dbReference type="EMBL" id="MBW5420381.1"/>
    </source>
</evidence>
<evidence type="ECO:0000256" key="1">
    <source>
        <dbReference type="ARBA" id="ARBA00022598"/>
    </source>
</evidence>
<keyword evidence="1" id="KW-0436">Ligase</keyword>
<keyword evidence="7" id="KW-1185">Reference proteome</keyword>
<dbReference type="PANTHER" id="PTHR43585:SF2">
    <property type="entry name" value="ATP-GRASP ENZYME FSQD"/>
    <property type="match status" value="1"/>
</dbReference>
<dbReference type="Pfam" id="PF02655">
    <property type="entry name" value="ATP-grasp_3"/>
    <property type="match status" value="1"/>
</dbReference>
<proteinExistence type="predicted"/>
<dbReference type="RefSeq" id="WP_219686888.1">
    <property type="nucleotide sequence ID" value="NZ_WMBF01000008.1"/>
</dbReference>
<protein>
    <submittedName>
        <fullName evidence="6">ATP-grasp domain-containing protein</fullName>
    </submittedName>
</protein>
<accession>A0ABS6YG42</accession>
<keyword evidence="3 4" id="KW-0067">ATP-binding</keyword>
<comment type="caution">
    <text evidence="6">The sequence shown here is derived from an EMBL/GenBank/DDBJ whole genome shotgun (WGS) entry which is preliminary data.</text>
</comment>
<sequence length="422" mass="45223">MSDAINAFVQLGAARDGLDPYLECARRRGMPAVLVDTPAFLKWRQHLGLKPFDIEIPVAAPEAADQVSLALRAARVTPAFTLAGFERYAQSAFLLAGQERIAPWPHCGMSFTPPDKASQREALALRAPEVLQPAYVHLGLDAPAQSLDHLAFPQVVKPVDGAGGLGVYLVRDESERDRALREAAATRNYGGAAFTGLLVEECVQGTEHSLQCLALEGKARILSVCEKVVLPEQEGVLPGFREAGHMAAPGDRAPCEVKALAQSCLDATGYEEGPFHVDLIRDGRGPYFLEMGFRLSGFGLVSLVERATGVSWAEATFTAHLDRQEPLWLDSGGTRQAVGQLVATDPRQLACAHELAASHPGVHVHASPALPDEGQFSAHELETLASDRRRHAAILGRVTLRADSEDEVRGLLHHCAAGGQGG</sequence>
<dbReference type="PANTHER" id="PTHR43585">
    <property type="entry name" value="FUMIPYRROLE BIOSYNTHESIS PROTEIN C"/>
    <property type="match status" value="1"/>
</dbReference>
<dbReference type="InterPro" id="IPR011761">
    <property type="entry name" value="ATP-grasp"/>
</dbReference>
<feature type="domain" description="ATP-grasp" evidence="5">
    <location>
        <begin position="120"/>
        <end position="321"/>
    </location>
</feature>
<evidence type="ECO:0000256" key="4">
    <source>
        <dbReference type="PROSITE-ProRule" id="PRU00409"/>
    </source>
</evidence>
<dbReference type="Gene3D" id="3.30.470.20">
    <property type="entry name" value="ATP-grasp fold, B domain"/>
    <property type="match status" value="1"/>
</dbReference>
<dbReference type="SUPFAM" id="SSF56059">
    <property type="entry name" value="Glutathione synthetase ATP-binding domain-like"/>
    <property type="match status" value="1"/>
</dbReference>
<evidence type="ECO:0000259" key="5">
    <source>
        <dbReference type="PROSITE" id="PS50975"/>
    </source>
</evidence>
<keyword evidence="2 4" id="KW-0547">Nucleotide-binding</keyword>
<dbReference type="InterPro" id="IPR052032">
    <property type="entry name" value="ATP-dep_AA_Ligase"/>
</dbReference>
<dbReference type="Proteomes" id="UP001197114">
    <property type="component" value="Unassembled WGS sequence"/>
</dbReference>
<gene>
    <name evidence="6" type="ORF">GKQ77_02195</name>
</gene>
<evidence type="ECO:0000313" key="7">
    <source>
        <dbReference type="Proteomes" id="UP001197114"/>
    </source>
</evidence>
<dbReference type="PROSITE" id="PS50975">
    <property type="entry name" value="ATP_GRASP"/>
    <property type="match status" value="1"/>
</dbReference>
<name>A0ABS6YG42_9ACTN</name>
<dbReference type="InterPro" id="IPR003806">
    <property type="entry name" value="ATP-grasp_PylC-type"/>
</dbReference>
<organism evidence="6 7">
    <name type="scientific">Streptomyces anatolicus</name>
    <dbReference type="NCBI Taxonomy" id="2675858"/>
    <lineage>
        <taxon>Bacteria</taxon>
        <taxon>Bacillati</taxon>
        <taxon>Actinomycetota</taxon>
        <taxon>Actinomycetes</taxon>
        <taxon>Kitasatosporales</taxon>
        <taxon>Streptomycetaceae</taxon>
        <taxon>Streptomyces</taxon>
    </lineage>
</organism>